<name>A0A936Z1V9_9BURK</name>
<evidence type="ECO:0000256" key="1">
    <source>
        <dbReference type="ARBA" id="ARBA00001933"/>
    </source>
</evidence>
<protein>
    <recommendedName>
        <fullName evidence="2">cysteine-S-conjugate beta-lyase</fullName>
        <ecNumber evidence="2">4.4.1.13</ecNumber>
    </recommendedName>
</protein>
<dbReference type="AlphaFoldDB" id="A0A936Z1V9"/>
<dbReference type="NCBIfam" id="TIGR04350">
    <property type="entry name" value="C_S_lyase_PatB"/>
    <property type="match status" value="1"/>
</dbReference>
<proteinExistence type="inferred from homology"/>
<organism evidence="7 8">
    <name type="scientific">Ramlibacter monticola</name>
    <dbReference type="NCBI Taxonomy" id="1926872"/>
    <lineage>
        <taxon>Bacteria</taxon>
        <taxon>Pseudomonadati</taxon>
        <taxon>Pseudomonadota</taxon>
        <taxon>Betaproteobacteria</taxon>
        <taxon>Burkholderiales</taxon>
        <taxon>Comamonadaceae</taxon>
        <taxon>Ramlibacter</taxon>
    </lineage>
</organism>
<dbReference type="InterPro" id="IPR004839">
    <property type="entry name" value="Aminotransferase_I/II_large"/>
</dbReference>
<evidence type="ECO:0000256" key="5">
    <source>
        <dbReference type="ARBA" id="ARBA00037974"/>
    </source>
</evidence>
<accession>A0A936Z1V9</accession>
<dbReference type="InterPro" id="IPR027619">
    <property type="entry name" value="C-S_lyase_PatB-like"/>
</dbReference>
<dbReference type="RefSeq" id="WP_201675000.1">
    <property type="nucleotide sequence ID" value="NZ_JAEQNE010000003.1"/>
</dbReference>
<feature type="domain" description="Aminotransferase class I/classII large" evidence="6">
    <location>
        <begin position="53"/>
        <end position="395"/>
    </location>
</feature>
<dbReference type="InterPro" id="IPR015421">
    <property type="entry name" value="PyrdxlP-dep_Trfase_major"/>
</dbReference>
<keyword evidence="8" id="KW-1185">Reference proteome</keyword>
<dbReference type="EMBL" id="JAEQNE010000003">
    <property type="protein sequence ID" value="MBL0392369.1"/>
    <property type="molecule type" value="Genomic_DNA"/>
</dbReference>
<evidence type="ECO:0000313" key="7">
    <source>
        <dbReference type="EMBL" id="MBL0392369.1"/>
    </source>
</evidence>
<dbReference type="Gene3D" id="3.40.640.10">
    <property type="entry name" value="Type I PLP-dependent aspartate aminotransferase-like (Major domain)"/>
    <property type="match status" value="1"/>
</dbReference>
<dbReference type="SUPFAM" id="SSF53383">
    <property type="entry name" value="PLP-dependent transferases"/>
    <property type="match status" value="1"/>
</dbReference>
<comment type="cofactor">
    <cofactor evidence="1">
        <name>pyridoxal 5'-phosphate</name>
        <dbReference type="ChEBI" id="CHEBI:597326"/>
    </cofactor>
</comment>
<dbReference type="InterPro" id="IPR015422">
    <property type="entry name" value="PyrdxlP-dep_Trfase_small"/>
</dbReference>
<dbReference type="EC" id="4.4.1.13" evidence="2"/>
<sequence>MSDSAIGHSAPTAPSFEFDAVADRLQWSSTKWEKYRGQDVIPLWIADMDFPAAPAIQDAIAAHVRHGNYGYMAPPRELARLLVDDHASRYGWEVQPEWIVWLPGLVLGINLAVRTCCAPGERAVSFSPVYPPFLSAPGIQERGLVDVPLRPTNAAGTEFTIDFAALEAALQASPAARLLLLCHPHNPLGRLFTREELDGLAALCERHDLHVCSDEVHCDLILDEGATHVPFAKLLAERSPRLLARTITLHGPGKTYNIAGLGIAWAIIPDAGLRQRFKAAMGRLVPDPCCFGFTALKAAFLHGEPWRQALLATLRRNRDRVSAALARMGLPHTHPEVSYLTWIDARALAAQVGSPAAWFERHGVGLSDGADFGRPGYLRLNFAAPPSLLEEALQRMERALARRTEPFAPDASAAAALFA</sequence>
<dbReference type="InterPro" id="IPR015424">
    <property type="entry name" value="PyrdxlP-dep_Trfase"/>
</dbReference>
<evidence type="ECO:0000256" key="3">
    <source>
        <dbReference type="ARBA" id="ARBA00022898"/>
    </source>
</evidence>
<keyword evidence="4 7" id="KW-0456">Lyase</keyword>
<keyword evidence="3" id="KW-0663">Pyridoxal phosphate</keyword>
<evidence type="ECO:0000256" key="2">
    <source>
        <dbReference type="ARBA" id="ARBA00012224"/>
    </source>
</evidence>
<dbReference type="Pfam" id="PF00155">
    <property type="entry name" value="Aminotran_1_2"/>
    <property type="match status" value="1"/>
</dbReference>
<dbReference type="GO" id="GO:0030170">
    <property type="term" value="F:pyridoxal phosphate binding"/>
    <property type="evidence" value="ECO:0007669"/>
    <property type="project" value="InterPro"/>
</dbReference>
<gene>
    <name evidence="7" type="ORF">JJ685_14615</name>
</gene>
<dbReference type="Proteomes" id="UP000599109">
    <property type="component" value="Unassembled WGS sequence"/>
</dbReference>
<evidence type="ECO:0000313" key="8">
    <source>
        <dbReference type="Proteomes" id="UP000599109"/>
    </source>
</evidence>
<dbReference type="PANTHER" id="PTHR43525:SF1">
    <property type="entry name" value="PROTEIN MALY"/>
    <property type="match status" value="1"/>
</dbReference>
<evidence type="ECO:0000256" key="4">
    <source>
        <dbReference type="ARBA" id="ARBA00023239"/>
    </source>
</evidence>
<dbReference type="InterPro" id="IPR051798">
    <property type="entry name" value="Class-II_PLP-Dep_Aminotrans"/>
</dbReference>
<comment type="similarity">
    <text evidence="5">Belongs to the class-II pyridoxal-phosphate-dependent aminotransferase family. MalY/PatB cystathionine beta-lyase subfamily.</text>
</comment>
<evidence type="ECO:0000259" key="6">
    <source>
        <dbReference type="Pfam" id="PF00155"/>
    </source>
</evidence>
<reference evidence="7 8" key="1">
    <citation type="journal article" date="2017" name="Int. J. Syst. Evol. Microbiol.">
        <title>Ramlibacter monticola sp. nov., isolated from forest soil.</title>
        <authorList>
            <person name="Chaudhary D.K."/>
            <person name="Kim J."/>
        </authorList>
    </citation>
    <scope>NUCLEOTIDE SEQUENCE [LARGE SCALE GENOMIC DNA]</scope>
    <source>
        <strain evidence="7 8">KACC 19175</strain>
    </source>
</reference>
<dbReference type="CDD" id="cd00609">
    <property type="entry name" value="AAT_like"/>
    <property type="match status" value="1"/>
</dbReference>
<dbReference type="Gene3D" id="3.90.1150.10">
    <property type="entry name" value="Aspartate Aminotransferase, domain 1"/>
    <property type="match status" value="1"/>
</dbReference>
<dbReference type="PANTHER" id="PTHR43525">
    <property type="entry name" value="PROTEIN MALY"/>
    <property type="match status" value="1"/>
</dbReference>
<dbReference type="GO" id="GO:0047804">
    <property type="term" value="F:cysteine-S-conjugate beta-lyase activity"/>
    <property type="evidence" value="ECO:0007669"/>
    <property type="project" value="UniProtKB-EC"/>
</dbReference>
<comment type="caution">
    <text evidence="7">The sequence shown here is derived from an EMBL/GenBank/DDBJ whole genome shotgun (WGS) entry which is preliminary data.</text>
</comment>